<dbReference type="PANTHER" id="PTHR46603">
    <property type="entry name" value="ABSCISSION/NOCUT CHECKPOINT REGULATOR"/>
    <property type="match status" value="1"/>
</dbReference>
<dbReference type="InterPro" id="IPR017455">
    <property type="entry name" value="Znf_FYVE-rel"/>
</dbReference>
<reference evidence="6 7" key="1">
    <citation type="journal article" date="2021" name="BMC Biol.">
        <title>Horizontally acquired antibacterial genes associated with adaptive radiation of ladybird beetles.</title>
        <authorList>
            <person name="Li H.S."/>
            <person name="Tang X.F."/>
            <person name="Huang Y.H."/>
            <person name="Xu Z.Y."/>
            <person name="Chen M.L."/>
            <person name="Du X.Y."/>
            <person name="Qiu B.Y."/>
            <person name="Chen P.T."/>
            <person name="Zhang W."/>
            <person name="Slipinski A."/>
            <person name="Escalona H.E."/>
            <person name="Waterhouse R.M."/>
            <person name="Zwick A."/>
            <person name="Pang H."/>
        </authorList>
    </citation>
    <scope>NUCLEOTIDE SEQUENCE [LARGE SCALE GENOMIC DNA]</scope>
    <source>
        <strain evidence="6">SYSU2018</strain>
    </source>
</reference>
<dbReference type="FunFam" id="3.30.40.10:FF:000879">
    <property type="entry name" value="abscission/NoCut checkpoint regulator"/>
    <property type="match status" value="1"/>
</dbReference>
<dbReference type="Gene3D" id="3.30.40.10">
    <property type="entry name" value="Zinc/RING finger domain, C3HC4 (zinc finger)"/>
    <property type="match status" value="1"/>
</dbReference>
<sequence length="309" mass="35206">MACNTCNTKFNFFHKEMGCANCGMSFCNKCLKQKCVIPSKGPTEYNVCRICFNKLTSMNGPDYSTLSAPDTFLKRLENLENPSAPPITVYKQNPKYQKLRTGLTPKDQKLVDRLESLKGKKPSPPPSETELRKRLADLKGEKFVDSCGKSFLPPIDNRTNQEKADNLLEQFINERDIELQHNPQEEIEARLATLREKGVRPNEGPYVQNLHDSDDSEEEISKITRKVMDEVALEDKTSTMFTKDASTTEEAEVEDNLNDADVLPWCVLCNDDARYKCFDCGGDLYCASCNEEVHKRWDRDHKVVPFKGK</sequence>
<comment type="caution">
    <text evidence="6">The sequence shown here is derived from an EMBL/GenBank/DDBJ whole genome shotgun (WGS) entry which is preliminary data.</text>
</comment>
<dbReference type="PROSITE" id="PS50178">
    <property type="entry name" value="ZF_FYVE"/>
    <property type="match status" value="1"/>
</dbReference>
<dbReference type="GO" id="GO:0008270">
    <property type="term" value="F:zinc ion binding"/>
    <property type="evidence" value="ECO:0007669"/>
    <property type="project" value="UniProtKB-KW"/>
</dbReference>
<organism evidence="6 7">
    <name type="scientific">Cryptolaemus montrouzieri</name>
    <dbReference type="NCBI Taxonomy" id="559131"/>
    <lineage>
        <taxon>Eukaryota</taxon>
        <taxon>Metazoa</taxon>
        <taxon>Ecdysozoa</taxon>
        <taxon>Arthropoda</taxon>
        <taxon>Hexapoda</taxon>
        <taxon>Insecta</taxon>
        <taxon>Pterygota</taxon>
        <taxon>Neoptera</taxon>
        <taxon>Endopterygota</taxon>
        <taxon>Coleoptera</taxon>
        <taxon>Polyphaga</taxon>
        <taxon>Cucujiformia</taxon>
        <taxon>Coccinelloidea</taxon>
        <taxon>Coccinellidae</taxon>
        <taxon>Scymninae</taxon>
        <taxon>Scymnini</taxon>
        <taxon>Cryptolaemus</taxon>
    </lineage>
</organism>
<dbReference type="AlphaFoldDB" id="A0ABD2PDB0"/>
<dbReference type="PANTHER" id="PTHR46603:SF1">
    <property type="entry name" value="ABSCISSION_NOCUT CHECKPOINT REGULATOR"/>
    <property type="match status" value="1"/>
</dbReference>
<evidence type="ECO:0000313" key="6">
    <source>
        <dbReference type="EMBL" id="KAL3288964.1"/>
    </source>
</evidence>
<evidence type="ECO:0000256" key="2">
    <source>
        <dbReference type="ARBA" id="ARBA00022771"/>
    </source>
</evidence>
<dbReference type="Pfam" id="PF22586">
    <property type="entry name" value="ANCHR-like_BBOX"/>
    <property type="match status" value="1"/>
</dbReference>
<name>A0ABD2PDB0_9CUCU</name>
<proteinExistence type="predicted"/>
<keyword evidence="1" id="KW-0479">Metal-binding</keyword>
<dbReference type="SMART" id="SM00064">
    <property type="entry name" value="FYVE"/>
    <property type="match status" value="1"/>
</dbReference>
<dbReference type="SUPFAM" id="SSF57903">
    <property type="entry name" value="FYVE/PHD zinc finger"/>
    <property type="match status" value="1"/>
</dbReference>
<dbReference type="InterPro" id="IPR000306">
    <property type="entry name" value="Znf_FYVE"/>
</dbReference>
<evidence type="ECO:0000259" key="5">
    <source>
        <dbReference type="PROSITE" id="PS50178"/>
    </source>
</evidence>
<feature type="domain" description="FYVE-type" evidence="5">
    <location>
        <begin position="1"/>
        <end position="56"/>
    </location>
</feature>
<dbReference type="SUPFAM" id="SSF57845">
    <property type="entry name" value="B-box zinc-binding domain"/>
    <property type="match status" value="1"/>
</dbReference>
<gene>
    <name evidence="6" type="ORF">HHI36_003407</name>
</gene>
<protein>
    <recommendedName>
        <fullName evidence="5">FYVE-type domain-containing protein</fullName>
    </recommendedName>
</protein>
<evidence type="ECO:0000313" key="7">
    <source>
        <dbReference type="Proteomes" id="UP001516400"/>
    </source>
</evidence>
<dbReference type="InterPro" id="IPR011011">
    <property type="entry name" value="Znf_FYVE_PHD"/>
</dbReference>
<dbReference type="EMBL" id="JABFTP020000185">
    <property type="protein sequence ID" value="KAL3288964.1"/>
    <property type="molecule type" value="Genomic_DNA"/>
</dbReference>
<dbReference type="Proteomes" id="UP001516400">
    <property type="component" value="Unassembled WGS sequence"/>
</dbReference>
<keyword evidence="3" id="KW-0862">Zinc</keyword>
<evidence type="ECO:0000256" key="1">
    <source>
        <dbReference type="ARBA" id="ARBA00022723"/>
    </source>
</evidence>
<dbReference type="InterPro" id="IPR013083">
    <property type="entry name" value="Znf_RING/FYVE/PHD"/>
</dbReference>
<evidence type="ECO:0000256" key="3">
    <source>
        <dbReference type="ARBA" id="ARBA00022833"/>
    </source>
</evidence>
<accession>A0ABD2PDB0</accession>
<keyword evidence="2 4" id="KW-0863">Zinc-finger</keyword>
<keyword evidence="7" id="KW-1185">Reference proteome</keyword>
<evidence type="ECO:0000256" key="4">
    <source>
        <dbReference type="PROSITE-ProRule" id="PRU00091"/>
    </source>
</evidence>
<dbReference type="Pfam" id="PF01363">
    <property type="entry name" value="FYVE"/>
    <property type="match status" value="1"/>
</dbReference>